<dbReference type="InterPro" id="IPR052712">
    <property type="entry name" value="Acid_resist_chaperone_HdeD"/>
</dbReference>
<keyword evidence="4" id="KW-1185">Reference proteome</keyword>
<dbReference type="InterPro" id="IPR005325">
    <property type="entry name" value="DUF308_memb"/>
</dbReference>
<evidence type="ECO:0000256" key="1">
    <source>
        <dbReference type="SAM" id="Phobius"/>
    </source>
</evidence>
<evidence type="ECO:0000313" key="4">
    <source>
        <dbReference type="Proteomes" id="UP000309454"/>
    </source>
</evidence>
<feature type="transmembrane region" description="Helical" evidence="1">
    <location>
        <begin position="93"/>
        <end position="114"/>
    </location>
</feature>
<dbReference type="EMBL" id="JACHYA010000003">
    <property type="protein sequence ID" value="MBB3171422.1"/>
    <property type="molecule type" value="Genomic_DNA"/>
</dbReference>
<dbReference type="GO" id="GO:0005886">
    <property type="term" value="C:plasma membrane"/>
    <property type="evidence" value="ECO:0007669"/>
    <property type="project" value="TreeGrafter"/>
</dbReference>
<dbReference type="Pfam" id="PF03729">
    <property type="entry name" value="DUF308"/>
    <property type="match status" value="2"/>
</dbReference>
<comment type="caution">
    <text evidence="2">The sequence shown here is derived from an EMBL/GenBank/DDBJ whole genome shotgun (WGS) entry which is preliminary data.</text>
</comment>
<dbReference type="OrthoDB" id="3177349at2"/>
<dbReference type="AlphaFoldDB" id="A0A3N0AAJ4"/>
<feature type="transmembrane region" description="Helical" evidence="1">
    <location>
        <begin position="149"/>
        <end position="170"/>
    </location>
</feature>
<organism evidence="2 5">
    <name type="scientific">Parvibacter caecicola</name>
    <dbReference type="NCBI Taxonomy" id="747645"/>
    <lineage>
        <taxon>Bacteria</taxon>
        <taxon>Bacillati</taxon>
        <taxon>Actinomycetota</taxon>
        <taxon>Coriobacteriia</taxon>
        <taxon>Coriobacteriales</taxon>
        <taxon>Coriobacteriaceae</taxon>
        <taxon>Parvibacter</taxon>
    </lineage>
</organism>
<dbReference type="PANTHER" id="PTHR34989">
    <property type="entry name" value="PROTEIN HDED"/>
    <property type="match status" value="1"/>
</dbReference>
<dbReference type="GeneID" id="93356691"/>
<feature type="transmembrane region" description="Helical" evidence="1">
    <location>
        <begin position="38"/>
        <end position="57"/>
    </location>
</feature>
<feature type="transmembrane region" description="Helical" evidence="1">
    <location>
        <begin position="12"/>
        <end position="32"/>
    </location>
</feature>
<keyword evidence="1" id="KW-0812">Transmembrane</keyword>
<sequence length="183" mass="19064">MGNLMNTLRSNTLAQAVVSLLFGLLLLVWPGATIVTVIYLLAAGLAISGIASLFSYFRDKSDRYRNGSVLTVGIFYLILALVVFIFPEPIASVGAIVLGAALALCGVVSLVRALDLRQLGGYHWVAGVVPSALVALGGILIIANPFGATSAFVMVLGVVLIVNGVVNLYVSGELHRLVSAPAK</sequence>
<reference evidence="3 4" key="1">
    <citation type="submission" date="2019-04" db="EMBL/GenBank/DDBJ databases">
        <title>Microbes associate with the intestines of laboratory mice.</title>
        <authorList>
            <person name="Navarre W."/>
            <person name="Wong E."/>
            <person name="Huang K.C."/>
            <person name="Tropini C."/>
            <person name="Ng K."/>
            <person name="Yu B."/>
        </authorList>
    </citation>
    <scope>NUCLEOTIDE SEQUENCE [LARGE SCALE GENOMIC DNA]</scope>
    <source>
        <strain evidence="3 4">NM48_B13</strain>
    </source>
</reference>
<evidence type="ECO:0000313" key="5">
    <source>
        <dbReference type="Proteomes" id="UP000530850"/>
    </source>
</evidence>
<keyword evidence="1" id="KW-1133">Transmembrane helix</keyword>
<dbReference type="EMBL" id="SSTM01000006">
    <property type="protein sequence ID" value="TJW09880.1"/>
    <property type="molecule type" value="Genomic_DNA"/>
</dbReference>
<feature type="transmembrane region" description="Helical" evidence="1">
    <location>
        <begin position="69"/>
        <end position="87"/>
    </location>
</feature>
<feature type="transmembrane region" description="Helical" evidence="1">
    <location>
        <begin position="121"/>
        <end position="143"/>
    </location>
</feature>
<proteinExistence type="predicted"/>
<evidence type="ECO:0000313" key="2">
    <source>
        <dbReference type="EMBL" id="MBB3171422.1"/>
    </source>
</evidence>
<dbReference type="Proteomes" id="UP000309454">
    <property type="component" value="Unassembled WGS sequence"/>
</dbReference>
<reference evidence="2 5" key="2">
    <citation type="submission" date="2020-08" db="EMBL/GenBank/DDBJ databases">
        <title>Sequencing the genomes of 1000 actinobacteria strains.</title>
        <authorList>
            <person name="Klenk H.-P."/>
        </authorList>
    </citation>
    <scope>NUCLEOTIDE SEQUENCE [LARGE SCALE GENOMIC DNA]</scope>
    <source>
        <strain evidence="2 5">DSM 22242</strain>
    </source>
</reference>
<keyword evidence="1" id="KW-0472">Membrane</keyword>
<accession>A0A3N0AAJ4</accession>
<protein>
    <submittedName>
        <fullName evidence="2">Uncharacterized membrane protein HdeD (DUF308 family)</fullName>
    </submittedName>
</protein>
<name>A0A3N0AAJ4_9ACTN</name>
<dbReference type="Proteomes" id="UP000530850">
    <property type="component" value="Unassembled WGS sequence"/>
</dbReference>
<dbReference type="PANTHER" id="PTHR34989:SF1">
    <property type="entry name" value="PROTEIN HDED"/>
    <property type="match status" value="1"/>
</dbReference>
<evidence type="ECO:0000313" key="3">
    <source>
        <dbReference type="EMBL" id="TJW09880.1"/>
    </source>
</evidence>
<gene>
    <name evidence="3" type="ORF">E5982_08535</name>
    <name evidence="2" type="ORF">FHR31_001240</name>
</gene>
<dbReference type="RefSeq" id="WP_123185381.1">
    <property type="nucleotide sequence ID" value="NZ_CANPEU010000019.1"/>
</dbReference>